<dbReference type="PANTHER" id="PTHR35333">
    <property type="entry name" value="BETA-LACTAMASE"/>
    <property type="match status" value="1"/>
</dbReference>
<organism evidence="4 5">
    <name type="scientific">Arthrobacter oryzae</name>
    <dbReference type="NCBI Taxonomy" id="409290"/>
    <lineage>
        <taxon>Bacteria</taxon>
        <taxon>Bacillati</taxon>
        <taxon>Actinomycetota</taxon>
        <taxon>Actinomycetes</taxon>
        <taxon>Micrococcales</taxon>
        <taxon>Micrococcaceae</taxon>
        <taxon>Arthrobacter</taxon>
    </lineage>
</organism>
<dbReference type="GO" id="GO:0046677">
    <property type="term" value="P:response to antibiotic"/>
    <property type="evidence" value="ECO:0007669"/>
    <property type="project" value="InterPro"/>
</dbReference>
<dbReference type="PANTHER" id="PTHR35333:SF3">
    <property type="entry name" value="BETA-LACTAMASE-TYPE TRANSPEPTIDASE FOLD CONTAINING PROTEIN"/>
    <property type="match status" value="1"/>
</dbReference>
<feature type="compositionally biased region" description="Basic and acidic residues" evidence="1">
    <location>
        <begin position="1"/>
        <end position="11"/>
    </location>
</feature>
<dbReference type="SUPFAM" id="SSF56601">
    <property type="entry name" value="beta-lactamase/transpeptidase-like"/>
    <property type="match status" value="1"/>
</dbReference>
<dbReference type="InterPro" id="IPR045155">
    <property type="entry name" value="Beta-lactam_cat"/>
</dbReference>
<dbReference type="InterPro" id="IPR012338">
    <property type="entry name" value="Beta-lactam/transpept-like"/>
</dbReference>
<dbReference type="EMBL" id="RBIR01000007">
    <property type="protein sequence ID" value="RKR15586.1"/>
    <property type="molecule type" value="Genomic_DNA"/>
</dbReference>
<protein>
    <submittedName>
        <fullName evidence="4">Beta-lactamase class A</fullName>
    </submittedName>
</protein>
<dbReference type="GO" id="GO:0008800">
    <property type="term" value="F:beta-lactamase activity"/>
    <property type="evidence" value="ECO:0007669"/>
    <property type="project" value="InterPro"/>
</dbReference>
<dbReference type="GO" id="GO:0030655">
    <property type="term" value="P:beta-lactam antibiotic catabolic process"/>
    <property type="evidence" value="ECO:0007669"/>
    <property type="project" value="InterPro"/>
</dbReference>
<evidence type="ECO:0000256" key="2">
    <source>
        <dbReference type="SAM" id="Phobius"/>
    </source>
</evidence>
<dbReference type="Proteomes" id="UP000276055">
    <property type="component" value="Unassembled WGS sequence"/>
</dbReference>
<feature type="compositionally biased region" description="Low complexity" evidence="1">
    <location>
        <begin position="68"/>
        <end position="80"/>
    </location>
</feature>
<dbReference type="InterPro" id="IPR000871">
    <property type="entry name" value="Beta-lactam_class-A"/>
</dbReference>
<dbReference type="Pfam" id="PF13354">
    <property type="entry name" value="Beta-lactamase2"/>
    <property type="match status" value="1"/>
</dbReference>
<evidence type="ECO:0000313" key="4">
    <source>
        <dbReference type="EMBL" id="RKR15586.1"/>
    </source>
</evidence>
<proteinExistence type="predicted"/>
<keyword evidence="2" id="KW-0812">Transmembrane</keyword>
<keyword evidence="2" id="KW-0472">Membrane</keyword>
<feature type="region of interest" description="Disordered" evidence="1">
    <location>
        <begin position="1"/>
        <end position="23"/>
    </location>
</feature>
<gene>
    <name evidence="4" type="ORF">C8D78_3109</name>
</gene>
<feature type="domain" description="Beta-lactamase class A catalytic" evidence="3">
    <location>
        <begin position="175"/>
        <end position="302"/>
    </location>
</feature>
<name>A0A495EFV5_9MICC</name>
<reference evidence="4 5" key="1">
    <citation type="submission" date="2018-10" db="EMBL/GenBank/DDBJ databases">
        <title>Genomic Encyclopedia of Type Strains, Phase IV (KMG-IV): sequencing the most valuable type-strain genomes for metagenomic binning, comparative biology and taxonomic classification.</title>
        <authorList>
            <person name="Goeker M."/>
        </authorList>
    </citation>
    <scope>NUCLEOTIDE SEQUENCE [LARGE SCALE GENOMIC DNA]</scope>
    <source>
        <strain evidence="4 5">DSM 25586</strain>
    </source>
</reference>
<feature type="region of interest" description="Disordered" evidence="1">
    <location>
        <begin position="68"/>
        <end position="97"/>
    </location>
</feature>
<keyword evidence="2" id="KW-1133">Transmembrane helix</keyword>
<comment type="caution">
    <text evidence="4">The sequence shown here is derived from an EMBL/GenBank/DDBJ whole genome shotgun (WGS) entry which is preliminary data.</text>
</comment>
<evidence type="ECO:0000259" key="3">
    <source>
        <dbReference type="Pfam" id="PF13354"/>
    </source>
</evidence>
<dbReference type="Gene3D" id="3.40.710.10">
    <property type="entry name" value="DD-peptidase/beta-lactamase superfamily"/>
    <property type="match status" value="1"/>
</dbReference>
<sequence>MDDHTTREPRTGSRRAGTGRGRAPRRVRAVILAAVAAVLALALATGIYSSAQARTAANLAAASAAPSAPTTAQASNPAPAGLDAAARKSAPSPPAGSIDAALDAKVNAIIAANSQYQFGVALVDLSKGAGSADAHEYGVQEKFVAASTAKVLAAAAFYHLVETGDASLEDPMGSYTAGFQLREMIQQSDNDSWSLIMDAVGHEELTEYAASLGVSYDPETNTLTPAEMATIISGVYSGTLLNAGDTAQLLSYMQDTNYETLIPAAVPEGITVFHKYGLLGDELHDAAILAQGSTAYALVIYTKGQDESDIPERTEVIHQLTQAVAGALF</sequence>
<feature type="transmembrane region" description="Helical" evidence="2">
    <location>
        <begin position="29"/>
        <end position="48"/>
    </location>
</feature>
<evidence type="ECO:0000256" key="1">
    <source>
        <dbReference type="SAM" id="MobiDB-lite"/>
    </source>
</evidence>
<accession>A0A495EFV5</accession>
<evidence type="ECO:0000313" key="5">
    <source>
        <dbReference type="Proteomes" id="UP000276055"/>
    </source>
</evidence>
<dbReference type="AlphaFoldDB" id="A0A495EFV5"/>